<evidence type="ECO:0000256" key="1">
    <source>
        <dbReference type="SAM" id="Phobius"/>
    </source>
</evidence>
<name>A0A9D1PLL2_9BACI</name>
<accession>A0A9D1PLL2</accession>
<dbReference type="Gene3D" id="2.160.20.120">
    <property type="match status" value="1"/>
</dbReference>
<dbReference type="AlphaFoldDB" id="A0A9D1PLL2"/>
<keyword evidence="1" id="KW-1133">Transmembrane helix</keyword>
<dbReference type="EMBL" id="DXHX01000054">
    <property type="protein sequence ID" value="HIV74207.1"/>
    <property type="molecule type" value="Genomic_DNA"/>
</dbReference>
<evidence type="ECO:0000313" key="3">
    <source>
        <dbReference type="EMBL" id="HIV74207.1"/>
    </source>
</evidence>
<evidence type="ECO:0000313" key="4">
    <source>
        <dbReference type="Proteomes" id="UP000823937"/>
    </source>
</evidence>
<comment type="caution">
    <text evidence="3">The sequence shown here is derived from an EMBL/GenBank/DDBJ whole genome shotgun (WGS) entry which is preliminary data.</text>
</comment>
<proteinExistence type="predicted"/>
<dbReference type="PANTHER" id="PTHR34094:SF1">
    <property type="entry name" value="PROTEIN FAM185A"/>
    <property type="match status" value="1"/>
</dbReference>
<organism evidence="3 4">
    <name type="scientific">Candidatus Pseudogracilibacillus intestinigallinarum</name>
    <dbReference type="NCBI Taxonomy" id="2838742"/>
    <lineage>
        <taxon>Bacteria</taxon>
        <taxon>Bacillati</taxon>
        <taxon>Bacillota</taxon>
        <taxon>Bacilli</taxon>
        <taxon>Bacillales</taxon>
        <taxon>Bacillaceae</taxon>
        <taxon>Pseudogracilibacillus</taxon>
    </lineage>
</organism>
<protein>
    <submittedName>
        <fullName evidence="3">DUF4097 domain-containing protein</fullName>
    </submittedName>
</protein>
<sequence length="300" mass="32463">MLNMKRLSVLAAIIFMIGLIGSIMTYKTVPKADTVTGELGSTDFSNIEVNASDGEISVSSTNETKPKVEVIGYNLEENFSLNITNGTLHVNYKDKSKKFFSLGFDTRNVKIHLFVPENEYDVVKAEADDGKVNTDGLHASELTLHADNGLLEVKESNAKKMEVTSDNGEIRVDGVTGETVKLRADNGRIIFSHADIESSEISTSNGKIELTEIAGTISAKANNGKIHFTTTTLASPLEFVTDNGKIHIETSEKPTNAEIHAQVDNGSITLFGEKTSHGTYGAGENKINLRADNGKIIVDN</sequence>
<dbReference type="PANTHER" id="PTHR34094">
    <property type="match status" value="1"/>
</dbReference>
<keyword evidence="1" id="KW-0472">Membrane</keyword>
<gene>
    <name evidence="3" type="ORF">H9895_03900</name>
</gene>
<dbReference type="InterPro" id="IPR025164">
    <property type="entry name" value="Toastrack_DUF4097"/>
</dbReference>
<feature type="domain" description="DUF4097" evidence="2">
    <location>
        <begin position="45"/>
        <end position="297"/>
    </location>
</feature>
<reference evidence="3" key="2">
    <citation type="submission" date="2021-04" db="EMBL/GenBank/DDBJ databases">
        <authorList>
            <person name="Gilroy R."/>
        </authorList>
    </citation>
    <scope>NUCLEOTIDE SEQUENCE</scope>
    <source>
        <strain evidence="3">CHK169-2315</strain>
    </source>
</reference>
<keyword evidence="1" id="KW-0812">Transmembrane</keyword>
<reference evidence="3" key="1">
    <citation type="journal article" date="2021" name="PeerJ">
        <title>Extensive microbial diversity within the chicken gut microbiome revealed by metagenomics and culture.</title>
        <authorList>
            <person name="Gilroy R."/>
            <person name="Ravi A."/>
            <person name="Getino M."/>
            <person name="Pursley I."/>
            <person name="Horton D.L."/>
            <person name="Alikhan N.F."/>
            <person name="Baker D."/>
            <person name="Gharbi K."/>
            <person name="Hall N."/>
            <person name="Watson M."/>
            <person name="Adriaenssens E.M."/>
            <person name="Foster-Nyarko E."/>
            <person name="Jarju S."/>
            <person name="Secka A."/>
            <person name="Antonio M."/>
            <person name="Oren A."/>
            <person name="Chaudhuri R.R."/>
            <person name="La Ragione R."/>
            <person name="Hildebrand F."/>
            <person name="Pallen M.J."/>
        </authorList>
    </citation>
    <scope>NUCLEOTIDE SEQUENCE</scope>
    <source>
        <strain evidence="3">CHK169-2315</strain>
    </source>
</reference>
<dbReference type="Pfam" id="PF13349">
    <property type="entry name" value="DUF4097"/>
    <property type="match status" value="1"/>
</dbReference>
<feature type="transmembrane region" description="Helical" evidence="1">
    <location>
        <begin position="7"/>
        <end position="26"/>
    </location>
</feature>
<evidence type="ECO:0000259" key="2">
    <source>
        <dbReference type="Pfam" id="PF13349"/>
    </source>
</evidence>
<dbReference type="Proteomes" id="UP000823937">
    <property type="component" value="Unassembled WGS sequence"/>
</dbReference>